<protein>
    <submittedName>
        <fullName evidence="5">Putative transcription factor GRAS</fullName>
    </submittedName>
    <submittedName>
        <fullName evidence="4">Transcription factor GRAS family</fullName>
    </submittedName>
</protein>
<evidence type="ECO:0000256" key="1">
    <source>
        <dbReference type="ARBA" id="ARBA00023015"/>
    </source>
</evidence>
<dbReference type="OMA" id="ACEGYTI"/>
<keyword evidence="6" id="KW-1185">Reference proteome</keyword>
<dbReference type="GO" id="GO:0005634">
    <property type="term" value="C:nucleus"/>
    <property type="evidence" value="ECO:0000318"/>
    <property type="project" value="GO_Central"/>
</dbReference>
<reference evidence="4" key="3">
    <citation type="submission" date="2020-06" db="EMBL/GenBank/DDBJ databases">
        <title>Helianthus annuus Genome sequencing and assembly Release 2.</title>
        <authorList>
            <person name="Gouzy J."/>
            <person name="Langlade N."/>
            <person name="Munos S."/>
        </authorList>
    </citation>
    <scope>NUCLEOTIDE SEQUENCE</scope>
    <source>
        <tissue evidence="4">Leaves</tissue>
    </source>
</reference>
<reference evidence="4 6" key="1">
    <citation type="journal article" date="2017" name="Nature">
        <title>The sunflower genome provides insights into oil metabolism, flowering and Asterid evolution.</title>
        <authorList>
            <person name="Badouin H."/>
            <person name="Gouzy J."/>
            <person name="Grassa C.J."/>
            <person name="Murat F."/>
            <person name="Staton S.E."/>
            <person name="Cottret L."/>
            <person name="Lelandais-Briere C."/>
            <person name="Owens G.L."/>
            <person name="Carrere S."/>
            <person name="Mayjonade B."/>
            <person name="Legrand L."/>
            <person name="Gill N."/>
            <person name="Kane N.C."/>
            <person name="Bowers J.E."/>
            <person name="Hubner S."/>
            <person name="Bellec A."/>
            <person name="Berard A."/>
            <person name="Berges H."/>
            <person name="Blanchet N."/>
            <person name="Boniface M.C."/>
            <person name="Brunel D."/>
            <person name="Catrice O."/>
            <person name="Chaidir N."/>
            <person name="Claudel C."/>
            <person name="Donnadieu C."/>
            <person name="Faraut T."/>
            <person name="Fievet G."/>
            <person name="Helmstetter N."/>
            <person name="King M."/>
            <person name="Knapp S.J."/>
            <person name="Lai Z."/>
            <person name="Le Paslier M.C."/>
            <person name="Lippi Y."/>
            <person name="Lorenzon L."/>
            <person name="Mandel J.R."/>
            <person name="Marage G."/>
            <person name="Marchand G."/>
            <person name="Marquand E."/>
            <person name="Bret-Mestries E."/>
            <person name="Morien E."/>
            <person name="Nambeesan S."/>
            <person name="Nguyen T."/>
            <person name="Pegot-Espagnet P."/>
            <person name="Pouilly N."/>
            <person name="Raftis F."/>
            <person name="Sallet E."/>
            <person name="Schiex T."/>
            <person name="Thomas J."/>
            <person name="Vandecasteele C."/>
            <person name="Vares D."/>
            <person name="Vear F."/>
            <person name="Vautrin S."/>
            <person name="Crespi M."/>
            <person name="Mangin B."/>
            <person name="Burke J.M."/>
            <person name="Salse J."/>
            <person name="Munos S."/>
            <person name="Vincourt P."/>
            <person name="Rieseberg L.H."/>
            <person name="Langlade N.B."/>
        </authorList>
    </citation>
    <scope>NUCLEOTIDE SEQUENCE [LARGE SCALE GENOMIC DNA]</scope>
    <source>
        <strain evidence="6">cv. SF193</strain>
        <tissue evidence="4">Leaves</tissue>
    </source>
</reference>
<dbReference type="GO" id="GO:0043565">
    <property type="term" value="F:sequence-specific DNA binding"/>
    <property type="evidence" value="ECO:0000318"/>
    <property type="project" value="GO_Central"/>
</dbReference>
<keyword evidence="1" id="KW-0805">Transcription regulation</keyword>
<dbReference type="PROSITE" id="PS50985">
    <property type="entry name" value="GRAS"/>
    <property type="match status" value="1"/>
</dbReference>
<dbReference type="InterPro" id="IPR005202">
    <property type="entry name" value="TF_GRAS"/>
</dbReference>
<dbReference type="GO" id="GO:0003700">
    <property type="term" value="F:DNA-binding transcription factor activity"/>
    <property type="evidence" value="ECO:0000318"/>
    <property type="project" value="GO_Central"/>
</dbReference>
<proteinExistence type="inferred from homology"/>
<feature type="region of interest" description="Leucine repeat II (LRII)" evidence="3">
    <location>
        <begin position="351"/>
        <end position="383"/>
    </location>
</feature>
<accession>A0A251U0J2</accession>
<dbReference type="InParanoid" id="A0A251U0J2"/>
<dbReference type="EMBL" id="CM007898">
    <property type="protein sequence ID" value="OTG16579.1"/>
    <property type="molecule type" value="Genomic_DNA"/>
</dbReference>
<feature type="short sequence motif" description="VHIID" evidence="3">
    <location>
        <begin position="302"/>
        <end position="306"/>
    </location>
</feature>
<evidence type="ECO:0000313" key="4">
    <source>
        <dbReference type="EMBL" id="KAF5792926.1"/>
    </source>
</evidence>
<dbReference type="PANTHER" id="PTHR31636">
    <property type="entry name" value="OSJNBA0084A10.13 PROTEIN-RELATED"/>
    <property type="match status" value="1"/>
</dbReference>
<comment type="caution">
    <text evidence="3">Lacks conserved residue(s) required for the propagation of feature annotation.</text>
</comment>
<evidence type="ECO:0000256" key="3">
    <source>
        <dbReference type="PROSITE-ProRule" id="PRU01191"/>
    </source>
</evidence>
<dbReference type="EMBL" id="MNCJ02000324">
    <property type="protein sequence ID" value="KAF5792926.1"/>
    <property type="molecule type" value="Genomic_DNA"/>
</dbReference>
<feature type="region of interest" description="PFYRE" evidence="3">
    <location>
        <begin position="392"/>
        <end position="483"/>
    </location>
</feature>
<dbReference type="Proteomes" id="UP000215914">
    <property type="component" value="Chromosome 9"/>
</dbReference>
<evidence type="ECO:0000313" key="5">
    <source>
        <dbReference type="EMBL" id="OTG16579.1"/>
    </source>
</evidence>
<reference evidence="5" key="2">
    <citation type="submission" date="2017-02" db="EMBL/GenBank/DDBJ databases">
        <title>Sunflower complete genome.</title>
        <authorList>
            <person name="Langlade N."/>
            <person name="Munos S."/>
        </authorList>
    </citation>
    <scope>NUCLEOTIDE SEQUENCE [LARGE SCALE GENOMIC DNA]</scope>
    <source>
        <tissue evidence="5">Leaves</tissue>
    </source>
</reference>
<comment type="similarity">
    <text evidence="3">Belongs to the GRAS family.</text>
</comment>
<gene>
    <name evidence="5" type="ORF">HannXRQ_Chr09g0272901</name>
    <name evidence="4" type="ORF">HanXRQr2_Chr09g0411491</name>
</gene>
<name>A0A251U0J2_HELAN</name>
<dbReference type="AlphaFoldDB" id="A0A251U0J2"/>
<dbReference type="Gramene" id="mRNA:HanXRQr2_Chr09g0411491">
    <property type="protein sequence ID" value="CDS:HanXRQr2_Chr09g0411491.1"/>
    <property type="gene ID" value="HanXRQr2_Chr09g0411491"/>
</dbReference>
<evidence type="ECO:0000256" key="2">
    <source>
        <dbReference type="ARBA" id="ARBA00023163"/>
    </source>
</evidence>
<organism evidence="5 6">
    <name type="scientific">Helianthus annuus</name>
    <name type="common">Common sunflower</name>
    <dbReference type="NCBI Taxonomy" id="4232"/>
    <lineage>
        <taxon>Eukaryota</taxon>
        <taxon>Viridiplantae</taxon>
        <taxon>Streptophyta</taxon>
        <taxon>Embryophyta</taxon>
        <taxon>Tracheophyta</taxon>
        <taxon>Spermatophyta</taxon>
        <taxon>Magnoliopsida</taxon>
        <taxon>eudicotyledons</taxon>
        <taxon>Gunneridae</taxon>
        <taxon>Pentapetalae</taxon>
        <taxon>asterids</taxon>
        <taxon>campanulids</taxon>
        <taxon>Asterales</taxon>
        <taxon>Asteraceae</taxon>
        <taxon>Asteroideae</taxon>
        <taxon>Heliantheae alliance</taxon>
        <taxon>Heliantheae</taxon>
        <taxon>Helianthus</taxon>
    </lineage>
</organism>
<evidence type="ECO:0000313" key="6">
    <source>
        <dbReference type="Proteomes" id="UP000215914"/>
    </source>
</evidence>
<feature type="region of interest" description="SAW" evidence="3">
    <location>
        <begin position="486"/>
        <end position="560"/>
    </location>
</feature>
<dbReference type="Pfam" id="PF03514">
    <property type="entry name" value="GRAS"/>
    <property type="match status" value="1"/>
</dbReference>
<dbReference type="GO" id="GO:0006355">
    <property type="term" value="P:regulation of DNA-templated transcription"/>
    <property type="evidence" value="ECO:0000318"/>
    <property type="project" value="GO_Central"/>
</dbReference>
<sequence length="561" mass="62976">MSHRFFMHPLSSDQRWNNLKAGVNGVDSRFKLCGTKRKAEGSFHTGTPTFLENPFCAHDNVHAHTNVKETNFGQDLSMSPFYDQCYSSVLDNPASSPSNLLKLSNNPFGQRKMQRTLSMPQTTVGDNSLLDGVDVTIRRVNSTNSFPKLRFRDHVWTYTQRYLAAEAIEDAILETGPTKHEGNVDGMHLVQLLISCAEAVACRDKAHASNLLVELRANALVFGSSFQRVASCFMQALTDRIALVKPLGAVGLVTPAPNLNSIGSEKKEEALRLVYEVCPHIQFGHFVANLTILEAFEGEKFVHVVDLGMTLGLPHGRQWRSLLESLANHHGQSLRRIRITAVGPCVNRFHIIGDELEAYAHELGINLEFSHVESSLETLKPEDIKTYENEVLVVNSILQLHCVVKESRGALNSVLKIIHELSPKVLVLVEQDSSHNGPFFLGRFMEALYYYSAIFDALDAMLPKYDTRRAKVEQFYFAEEIKNIVSCEGPSRVERHERLDQWRRRMSRAGFQAAPVKLVAQAKQWLAELKVCEGYTIVEEKGSLVLGWKSKPIVAASCWKC</sequence>
<keyword evidence="2" id="KW-0804">Transcription</keyword>